<dbReference type="PANTHER" id="PTHR30349">
    <property type="entry name" value="PHAGE INTEGRASE-RELATED"/>
    <property type="match status" value="1"/>
</dbReference>
<dbReference type="InterPro" id="IPR004107">
    <property type="entry name" value="Integrase_SAM-like_N"/>
</dbReference>
<feature type="domain" description="Tyr recombinase" evidence="4">
    <location>
        <begin position="114"/>
        <end position="205"/>
    </location>
</feature>
<evidence type="ECO:0000256" key="3">
    <source>
        <dbReference type="ARBA" id="ARBA00023172"/>
    </source>
</evidence>
<protein>
    <recommendedName>
        <fullName evidence="7">Site-specific tyrosine recombinase XerD</fullName>
    </recommendedName>
</protein>
<dbReference type="InterPro" id="IPR010998">
    <property type="entry name" value="Integrase_recombinase_N"/>
</dbReference>
<gene>
    <name evidence="6" type="ORF">METZ01_LOCUS482891</name>
</gene>
<dbReference type="SUPFAM" id="SSF56349">
    <property type="entry name" value="DNA breaking-rejoining enzymes"/>
    <property type="match status" value="1"/>
</dbReference>
<dbReference type="Gene3D" id="1.10.443.10">
    <property type="entry name" value="Intergrase catalytic core"/>
    <property type="match status" value="1"/>
</dbReference>
<dbReference type="InterPro" id="IPR011010">
    <property type="entry name" value="DNA_brk_join_enz"/>
</dbReference>
<keyword evidence="3" id="KW-0233">DNA recombination</keyword>
<dbReference type="InterPro" id="IPR013762">
    <property type="entry name" value="Integrase-like_cat_sf"/>
</dbReference>
<keyword evidence="2" id="KW-0238">DNA-binding</keyword>
<dbReference type="GO" id="GO:0006310">
    <property type="term" value="P:DNA recombination"/>
    <property type="evidence" value="ECO:0007669"/>
    <property type="project" value="UniProtKB-KW"/>
</dbReference>
<dbReference type="EMBL" id="UINC01207792">
    <property type="protein sequence ID" value="SVE30037.1"/>
    <property type="molecule type" value="Genomic_DNA"/>
</dbReference>
<dbReference type="InterPro" id="IPR002104">
    <property type="entry name" value="Integrase_catalytic"/>
</dbReference>
<keyword evidence="1" id="KW-0229">DNA integration</keyword>
<dbReference type="Pfam" id="PF00589">
    <property type="entry name" value="Phage_integrase"/>
    <property type="match status" value="1"/>
</dbReference>
<dbReference type="GO" id="GO:0003677">
    <property type="term" value="F:DNA binding"/>
    <property type="evidence" value="ECO:0007669"/>
    <property type="project" value="UniProtKB-KW"/>
</dbReference>
<dbReference type="PROSITE" id="PS51898">
    <property type="entry name" value="TYR_RECOMBINASE"/>
    <property type="match status" value="1"/>
</dbReference>
<proteinExistence type="predicted"/>
<accession>A0A383CCE2</accession>
<dbReference type="PROSITE" id="PS51900">
    <property type="entry name" value="CB"/>
    <property type="match status" value="1"/>
</dbReference>
<dbReference type="PANTHER" id="PTHR30349:SF90">
    <property type="entry name" value="TYROSINE RECOMBINASE XERD"/>
    <property type="match status" value="1"/>
</dbReference>
<reference evidence="6" key="1">
    <citation type="submission" date="2018-05" db="EMBL/GenBank/DDBJ databases">
        <authorList>
            <person name="Lanie J.A."/>
            <person name="Ng W.-L."/>
            <person name="Kazmierczak K.M."/>
            <person name="Andrzejewski T.M."/>
            <person name="Davidsen T.M."/>
            <person name="Wayne K.J."/>
            <person name="Tettelin H."/>
            <person name="Glass J.I."/>
            <person name="Rusch D."/>
            <person name="Podicherti R."/>
            <person name="Tsui H.-C.T."/>
            <person name="Winkler M.E."/>
        </authorList>
    </citation>
    <scope>NUCLEOTIDE SEQUENCE</scope>
</reference>
<dbReference type="Gene3D" id="1.10.150.130">
    <property type="match status" value="1"/>
</dbReference>
<dbReference type="SUPFAM" id="SSF47823">
    <property type="entry name" value="lambda integrase-like, N-terminal domain"/>
    <property type="match status" value="1"/>
</dbReference>
<sequence length="205" mass="22836">MALVQTVVPNTEIIDRFLDAVWQEAGLRANTLSAYRNDLTQFSKWLSKRQLYLLKASRSDVLAYLAASVKRGISAKSSARRLSTLRRFYRYLLRETLIDVDPTSEIASPVTGRPLPISLSEDAVTRLLEAPNAGTALGLRDRAMIEVLYATGLRVSELVGLALSELDYRSAGLVRVTGKGGRERIVPLGEEALDWLRRYLSDSRP</sequence>
<dbReference type="AlphaFoldDB" id="A0A383CCE2"/>
<name>A0A383CCE2_9ZZZZ</name>
<dbReference type="GO" id="GO:0015074">
    <property type="term" value="P:DNA integration"/>
    <property type="evidence" value="ECO:0007669"/>
    <property type="project" value="UniProtKB-KW"/>
</dbReference>
<evidence type="ECO:0000259" key="5">
    <source>
        <dbReference type="PROSITE" id="PS51900"/>
    </source>
</evidence>
<evidence type="ECO:0000256" key="2">
    <source>
        <dbReference type="ARBA" id="ARBA00023125"/>
    </source>
</evidence>
<feature type="non-terminal residue" evidence="6">
    <location>
        <position position="205"/>
    </location>
</feature>
<dbReference type="InterPro" id="IPR050090">
    <property type="entry name" value="Tyrosine_recombinase_XerCD"/>
</dbReference>
<evidence type="ECO:0000259" key="4">
    <source>
        <dbReference type="PROSITE" id="PS51898"/>
    </source>
</evidence>
<evidence type="ECO:0000313" key="6">
    <source>
        <dbReference type="EMBL" id="SVE30037.1"/>
    </source>
</evidence>
<evidence type="ECO:0000256" key="1">
    <source>
        <dbReference type="ARBA" id="ARBA00022908"/>
    </source>
</evidence>
<evidence type="ECO:0008006" key="7">
    <source>
        <dbReference type="Google" id="ProtNLM"/>
    </source>
</evidence>
<dbReference type="InterPro" id="IPR044068">
    <property type="entry name" value="CB"/>
</dbReference>
<dbReference type="Pfam" id="PF02899">
    <property type="entry name" value="Phage_int_SAM_1"/>
    <property type="match status" value="1"/>
</dbReference>
<feature type="domain" description="Core-binding (CB)" evidence="5">
    <location>
        <begin position="8"/>
        <end position="93"/>
    </location>
</feature>
<organism evidence="6">
    <name type="scientific">marine metagenome</name>
    <dbReference type="NCBI Taxonomy" id="408172"/>
    <lineage>
        <taxon>unclassified sequences</taxon>
        <taxon>metagenomes</taxon>
        <taxon>ecological metagenomes</taxon>
    </lineage>
</organism>